<evidence type="ECO:0000313" key="13">
    <source>
        <dbReference type="EMBL" id="MFC2253100.1"/>
    </source>
</evidence>
<keyword evidence="7 10" id="KW-0812">Transmembrane</keyword>
<evidence type="ECO:0000313" key="12">
    <source>
        <dbReference type="EMBL" id="MEW9308100.1"/>
    </source>
</evidence>
<evidence type="ECO:0000256" key="7">
    <source>
        <dbReference type="ARBA" id="ARBA00022692"/>
    </source>
</evidence>
<evidence type="ECO:0000256" key="5">
    <source>
        <dbReference type="ARBA" id="ARBA00022475"/>
    </source>
</evidence>
<feature type="transmembrane region" description="Helical" evidence="10">
    <location>
        <begin position="64"/>
        <end position="88"/>
    </location>
</feature>
<feature type="transmembrane region" description="Helical" evidence="10">
    <location>
        <begin position="137"/>
        <end position="155"/>
    </location>
</feature>
<evidence type="ECO:0000256" key="2">
    <source>
        <dbReference type="ARBA" id="ARBA00007069"/>
    </source>
</evidence>
<dbReference type="SUPFAM" id="SSF161098">
    <property type="entry name" value="MetI-like"/>
    <property type="match status" value="1"/>
</dbReference>
<name>A0ABV3PR29_9HYPH</name>
<evidence type="ECO:0000256" key="6">
    <source>
        <dbReference type="ARBA" id="ARBA00022592"/>
    </source>
</evidence>
<feature type="transmembrane region" description="Helical" evidence="10">
    <location>
        <begin position="255"/>
        <end position="276"/>
    </location>
</feature>
<dbReference type="PROSITE" id="PS50928">
    <property type="entry name" value="ABC_TM1"/>
    <property type="match status" value="1"/>
</dbReference>
<feature type="transmembrane region" description="Helical" evidence="10">
    <location>
        <begin position="20"/>
        <end position="44"/>
    </location>
</feature>
<dbReference type="RefSeq" id="WP_311944224.1">
    <property type="nucleotide sequence ID" value="NZ_JAVSCS010000045.1"/>
</dbReference>
<evidence type="ECO:0000256" key="8">
    <source>
        <dbReference type="ARBA" id="ARBA00022989"/>
    </source>
</evidence>
<gene>
    <name evidence="12" type="primary">pstA</name>
    <name evidence="12" type="ORF">ABXS05_21270</name>
    <name evidence="13" type="ORF">ACETRX_25905</name>
</gene>
<comment type="subcellular location">
    <subcellularLocation>
        <location evidence="10">Cell inner membrane</location>
        <topology evidence="10">Multi-pass membrane protein</topology>
    </subcellularLocation>
    <subcellularLocation>
        <location evidence="1">Cell membrane</location>
        <topology evidence="1">Multi-pass membrane protein</topology>
    </subcellularLocation>
</comment>
<keyword evidence="14" id="KW-1185">Reference proteome</keyword>
<dbReference type="InterPro" id="IPR000515">
    <property type="entry name" value="MetI-like"/>
</dbReference>
<keyword evidence="4" id="KW-0813">Transport</keyword>
<evidence type="ECO:0000256" key="3">
    <source>
        <dbReference type="ARBA" id="ARBA00016864"/>
    </source>
</evidence>
<keyword evidence="6" id="KW-0592">Phosphate transport</keyword>
<organism evidence="12 14">
    <name type="scientific">Labrys neptuniae</name>
    <dbReference type="NCBI Taxonomy" id="376174"/>
    <lineage>
        <taxon>Bacteria</taxon>
        <taxon>Pseudomonadati</taxon>
        <taxon>Pseudomonadota</taxon>
        <taxon>Alphaproteobacteria</taxon>
        <taxon>Hyphomicrobiales</taxon>
        <taxon>Xanthobacteraceae</taxon>
        <taxon>Labrys</taxon>
    </lineage>
</organism>
<evidence type="ECO:0000256" key="1">
    <source>
        <dbReference type="ARBA" id="ARBA00004651"/>
    </source>
</evidence>
<accession>A0ABV3PR29</accession>
<dbReference type="PANTHER" id="PTHR42922:SF1">
    <property type="entry name" value="PHOSPHATE TRANSPORT SYSTEM PERMEASE PROTEIN PSTA"/>
    <property type="match status" value="1"/>
</dbReference>
<evidence type="ECO:0000256" key="4">
    <source>
        <dbReference type="ARBA" id="ARBA00022448"/>
    </source>
</evidence>
<keyword evidence="9 10" id="KW-0472">Membrane</keyword>
<dbReference type="PANTHER" id="PTHR42922">
    <property type="entry name" value="PHOSPHATE TRANSPORT SYSTEM PERMEASE PROTEIN PSTA"/>
    <property type="match status" value="1"/>
</dbReference>
<evidence type="ECO:0000313" key="15">
    <source>
        <dbReference type="Proteomes" id="UP001595190"/>
    </source>
</evidence>
<dbReference type="Gene3D" id="1.10.3720.10">
    <property type="entry name" value="MetI-like"/>
    <property type="match status" value="1"/>
</dbReference>
<evidence type="ECO:0000313" key="14">
    <source>
        <dbReference type="Proteomes" id="UP001555786"/>
    </source>
</evidence>
<proteinExistence type="inferred from homology"/>
<evidence type="ECO:0000259" key="11">
    <source>
        <dbReference type="PROSITE" id="PS50928"/>
    </source>
</evidence>
<reference evidence="12 14" key="1">
    <citation type="submission" date="2024-07" db="EMBL/GenBank/DDBJ databases">
        <title>Description of Labrys sedimenti sp. nov., isolated from a diclofenac-degrading enrichment culture.</title>
        <authorList>
            <person name="Tancsics A."/>
            <person name="Csepanyi A."/>
        </authorList>
    </citation>
    <scope>NUCLEOTIDE SEQUENCE [LARGE SCALE GENOMIC DNA]</scope>
    <source>
        <strain evidence="12 14">LMG 23578</strain>
    </source>
</reference>
<dbReference type="InterPro" id="IPR035906">
    <property type="entry name" value="MetI-like_sf"/>
</dbReference>
<dbReference type="EMBL" id="JBFNQD010000007">
    <property type="protein sequence ID" value="MEW9308100.1"/>
    <property type="molecule type" value="Genomic_DNA"/>
</dbReference>
<dbReference type="Proteomes" id="UP001595190">
    <property type="component" value="Unassembled WGS sequence"/>
</dbReference>
<dbReference type="InterPro" id="IPR051408">
    <property type="entry name" value="Phosphate_transprt_permease"/>
</dbReference>
<feature type="transmembrane region" description="Helical" evidence="10">
    <location>
        <begin position="109"/>
        <end position="131"/>
    </location>
</feature>
<feature type="transmembrane region" description="Helical" evidence="10">
    <location>
        <begin position="195"/>
        <end position="217"/>
    </location>
</feature>
<dbReference type="Pfam" id="PF00528">
    <property type="entry name" value="BPD_transp_1"/>
    <property type="match status" value="1"/>
</dbReference>
<sequence length="280" mass="29508">MAHLAQSSARLARRRALDYAYKVVSISFAAISLLALAWILFTLLREGLPSLTMDLFTKDMADGGLRNAIVGSLVMVLLALLIGAPIGIMAGTFLAEAGRGSKFADAVRFINDILLSAPSILIGLFVYQMIVVATGGFSGWAGVVALAIIILPVVVRTTEDMLALVPISLREAAFALGSPMWKVITFVTWRSARTGIVTGILLALARAAGETAPLLLTAFGNSNWSLNLGNAFASLPAAIYQLAPYPDPKAVSVAWSGALLITAGVLALNILTRFVLAPKK</sequence>
<comment type="caution">
    <text evidence="12">The sequence shown here is derived from an EMBL/GenBank/DDBJ whole genome shotgun (WGS) entry which is preliminary data.</text>
</comment>
<dbReference type="NCBIfam" id="TIGR00974">
    <property type="entry name" value="3a0107s02c"/>
    <property type="match status" value="1"/>
</dbReference>
<dbReference type="EMBL" id="JBHGPK010000016">
    <property type="protein sequence ID" value="MFC2253100.1"/>
    <property type="molecule type" value="Genomic_DNA"/>
</dbReference>
<keyword evidence="8 10" id="KW-1133">Transmembrane helix</keyword>
<dbReference type="Proteomes" id="UP001555786">
    <property type="component" value="Unassembled WGS sequence"/>
</dbReference>
<dbReference type="CDD" id="cd06261">
    <property type="entry name" value="TM_PBP2"/>
    <property type="match status" value="1"/>
</dbReference>
<keyword evidence="5 10" id="KW-1003">Cell membrane</keyword>
<dbReference type="InterPro" id="IPR005672">
    <property type="entry name" value="Phosphate_PstA"/>
</dbReference>
<comment type="similarity">
    <text evidence="2 10">Belongs to the binding-protein-dependent transport system permease family. CysTW subfamily.</text>
</comment>
<evidence type="ECO:0000256" key="9">
    <source>
        <dbReference type="ARBA" id="ARBA00023136"/>
    </source>
</evidence>
<protein>
    <recommendedName>
        <fullName evidence="3 10">Phosphate transport system permease protein PstA</fullName>
    </recommendedName>
</protein>
<reference evidence="13 15" key="2">
    <citation type="submission" date="2024-09" db="EMBL/GenBank/DDBJ databases">
        <title>Description of Labrys sedimenti sp. nov., isolated from a diclofenac-degrading enrichment culture, and genome-based reclassification of Labrys portucalensis as a later heterotypic synonym of Labrys neptuniae.</title>
        <authorList>
            <person name="Tancsics A."/>
            <person name="Csepanyi A."/>
        </authorList>
    </citation>
    <scope>NUCLEOTIDE SEQUENCE [LARGE SCALE GENOMIC DNA]</scope>
    <source>
        <strain evidence="13 15">LMG 23412</strain>
    </source>
</reference>
<evidence type="ECO:0000256" key="10">
    <source>
        <dbReference type="RuleBase" id="RU363043"/>
    </source>
</evidence>
<feature type="domain" description="ABC transmembrane type-1" evidence="11">
    <location>
        <begin position="69"/>
        <end position="272"/>
    </location>
</feature>